<reference evidence="2 3" key="1">
    <citation type="submission" date="2017-12" db="EMBL/GenBank/DDBJ databases">
        <title>Hemimetabolous genomes reveal molecular basis of termite eusociality.</title>
        <authorList>
            <person name="Harrison M.C."/>
            <person name="Jongepier E."/>
            <person name="Robertson H.M."/>
            <person name="Arning N."/>
            <person name="Bitard-Feildel T."/>
            <person name="Chao H."/>
            <person name="Childers C.P."/>
            <person name="Dinh H."/>
            <person name="Doddapaneni H."/>
            <person name="Dugan S."/>
            <person name="Gowin J."/>
            <person name="Greiner C."/>
            <person name="Han Y."/>
            <person name="Hu H."/>
            <person name="Hughes D.S.T."/>
            <person name="Huylmans A.-K."/>
            <person name="Kemena C."/>
            <person name="Kremer L.P.M."/>
            <person name="Lee S.L."/>
            <person name="Lopez-Ezquerra A."/>
            <person name="Mallet L."/>
            <person name="Monroy-Kuhn J.M."/>
            <person name="Moser A."/>
            <person name="Murali S.C."/>
            <person name="Muzny D.M."/>
            <person name="Otani S."/>
            <person name="Piulachs M.-D."/>
            <person name="Poelchau M."/>
            <person name="Qu J."/>
            <person name="Schaub F."/>
            <person name="Wada-Katsumata A."/>
            <person name="Worley K.C."/>
            <person name="Xie Q."/>
            <person name="Ylla G."/>
            <person name="Poulsen M."/>
            <person name="Gibbs R.A."/>
            <person name="Schal C."/>
            <person name="Richards S."/>
            <person name="Belles X."/>
            <person name="Korb J."/>
            <person name="Bornberg-Bauer E."/>
        </authorList>
    </citation>
    <scope>NUCLEOTIDE SEQUENCE [LARGE SCALE GENOMIC DNA]</scope>
    <source>
        <tissue evidence="2">Whole body</tissue>
    </source>
</reference>
<dbReference type="STRING" id="105785.A0A2J7PC16"/>
<dbReference type="InterPro" id="IPR052618">
    <property type="entry name" value="ComplexI_NDUFA12"/>
</dbReference>
<dbReference type="Proteomes" id="UP000235965">
    <property type="component" value="Unassembled WGS sequence"/>
</dbReference>
<gene>
    <name evidence="2" type="ORF">B7P43_G11790</name>
</gene>
<comment type="caution">
    <text evidence="2">The sequence shown here is derived from an EMBL/GenBank/DDBJ whole genome shotgun (WGS) entry which is preliminary data.</text>
</comment>
<dbReference type="FunCoup" id="A0A2J7PC16">
    <property type="interactions" value="1202"/>
</dbReference>
<dbReference type="GO" id="GO:0005739">
    <property type="term" value="C:mitochondrion"/>
    <property type="evidence" value="ECO:0007669"/>
    <property type="project" value="TreeGrafter"/>
</dbReference>
<dbReference type="OrthoDB" id="10255576at2759"/>
<accession>A0A2J7PC16</accession>
<dbReference type="EMBL" id="NEVH01027073">
    <property type="protein sequence ID" value="PNF13872.1"/>
    <property type="molecule type" value="Genomic_DNA"/>
</dbReference>
<protein>
    <recommendedName>
        <fullName evidence="4">Mimitin, mitochondrial</fullName>
    </recommendedName>
</protein>
<evidence type="ECO:0000313" key="3">
    <source>
        <dbReference type="Proteomes" id="UP000235965"/>
    </source>
</evidence>
<comment type="similarity">
    <text evidence="1">Belongs to the complex I NDUFA12 subunit family.</text>
</comment>
<dbReference type="InterPro" id="IPR007763">
    <property type="entry name" value="NDUFA12"/>
</dbReference>
<dbReference type="AlphaFoldDB" id="A0A2J7PC16"/>
<dbReference type="InParanoid" id="A0A2J7PC16"/>
<dbReference type="PANTHER" id="PTHR32470">
    <property type="entry name" value="ADH DEHYDROGENASE [UBIQUINONE] 1 ALPHA SUBCOMPLEX ASSEMBLY FACTOR 2"/>
    <property type="match status" value="1"/>
</dbReference>
<evidence type="ECO:0000313" key="2">
    <source>
        <dbReference type="EMBL" id="PNF13872.1"/>
    </source>
</evidence>
<organism evidence="2 3">
    <name type="scientific">Cryptotermes secundus</name>
    <dbReference type="NCBI Taxonomy" id="105785"/>
    <lineage>
        <taxon>Eukaryota</taxon>
        <taxon>Metazoa</taxon>
        <taxon>Ecdysozoa</taxon>
        <taxon>Arthropoda</taxon>
        <taxon>Hexapoda</taxon>
        <taxon>Insecta</taxon>
        <taxon>Pterygota</taxon>
        <taxon>Neoptera</taxon>
        <taxon>Polyneoptera</taxon>
        <taxon>Dictyoptera</taxon>
        <taxon>Blattodea</taxon>
        <taxon>Blattoidea</taxon>
        <taxon>Termitoidae</taxon>
        <taxon>Kalotermitidae</taxon>
        <taxon>Cryptotermitinae</taxon>
        <taxon>Cryptotermes</taxon>
    </lineage>
</organism>
<proteinExistence type="inferred from homology"/>
<evidence type="ECO:0008006" key="4">
    <source>
        <dbReference type="Google" id="ProtNLM"/>
    </source>
</evidence>
<dbReference type="GO" id="GO:0032981">
    <property type="term" value="P:mitochondrial respiratory chain complex I assembly"/>
    <property type="evidence" value="ECO:0007669"/>
    <property type="project" value="TreeGrafter"/>
</dbReference>
<dbReference type="GO" id="GO:0045271">
    <property type="term" value="C:respiratory chain complex I"/>
    <property type="evidence" value="ECO:0007669"/>
    <property type="project" value="InterPro"/>
</dbReference>
<name>A0A2J7PC16_9NEOP</name>
<dbReference type="Pfam" id="PF05071">
    <property type="entry name" value="NDUFA12"/>
    <property type="match status" value="1"/>
</dbReference>
<keyword evidence="3" id="KW-1185">Reference proteome</keyword>
<dbReference type="PANTHER" id="PTHR32470:SF2">
    <property type="entry name" value="NADH DEHYDROGENASE [UBIQUINONE] 1 ALPHA SUBCOMPLEX ASSEMBLY FACTOR 2"/>
    <property type="match status" value="1"/>
</dbReference>
<evidence type="ECO:0000256" key="1">
    <source>
        <dbReference type="ARBA" id="ARBA00007355"/>
    </source>
</evidence>
<sequence length="148" mass="17292">MTQQQGRSILAMILRNFIQSLRPRKIRGDLVGTDYFGNKYFEIPANPQIGKRKPSRWFEPKLKDDFEQEIPAEWEAWLRGRRKVPPDEEEVLRNLAIMKQKKENAKASAVTETSGNEQSMLEKEIKGMESFPKYTEYEVMPGKEQGKK</sequence>